<evidence type="ECO:0000313" key="5">
    <source>
        <dbReference type="Proteomes" id="UP001178507"/>
    </source>
</evidence>
<protein>
    <submittedName>
        <fullName evidence="4">Uncharacterized protein</fullName>
    </submittedName>
</protein>
<dbReference type="InterPro" id="IPR029071">
    <property type="entry name" value="Ubiquitin-like_domsf"/>
</dbReference>
<dbReference type="Gene3D" id="1.10.287.370">
    <property type="match status" value="1"/>
</dbReference>
<sequence length="264" mass="28729">MHESVVHPSMNLRNITQVLGKKTGIPAEYQCLLLNNNALNYWLILAEQSVPCNASLVLVAQTPDEADAKKVKEGEAFDAEVAAQVKEVEERLQVLTVEMKQVEGKIKHCMLEAKRAELTEKELKPMPDTLKVYRQVGKMFILQPKADMAKSLKAQVAVKTLECQGLQQARNKIQEKVKSEADGLKELIGPERMKQLFQSGGAPEVPAGGTRPEDAVMPIFGKESKAAQSEAESKPAESEKAGKARGASPACAARASQAPESVEV</sequence>
<evidence type="ECO:0000256" key="2">
    <source>
        <dbReference type="ARBA" id="ARBA00023186"/>
    </source>
</evidence>
<organism evidence="4 5">
    <name type="scientific">Effrenium voratum</name>
    <dbReference type="NCBI Taxonomy" id="2562239"/>
    <lineage>
        <taxon>Eukaryota</taxon>
        <taxon>Sar</taxon>
        <taxon>Alveolata</taxon>
        <taxon>Dinophyceae</taxon>
        <taxon>Suessiales</taxon>
        <taxon>Symbiodiniaceae</taxon>
        <taxon>Effrenium</taxon>
    </lineage>
</organism>
<gene>
    <name evidence="4" type="ORF">EVOR1521_LOCUS20993</name>
</gene>
<reference evidence="4" key="1">
    <citation type="submission" date="2023-08" db="EMBL/GenBank/DDBJ databases">
        <authorList>
            <person name="Chen Y."/>
            <person name="Shah S."/>
            <person name="Dougan E. K."/>
            <person name="Thang M."/>
            <person name="Chan C."/>
        </authorList>
    </citation>
    <scope>NUCLEOTIDE SEQUENCE</scope>
</reference>
<dbReference type="SUPFAM" id="SSF54236">
    <property type="entry name" value="Ubiquitin-like"/>
    <property type="match status" value="1"/>
</dbReference>
<feature type="region of interest" description="Disordered" evidence="3">
    <location>
        <begin position="199"/>
        <end position="264"/>
    </location>
</feature>
<dbReference type="InterPro" id="IPR009053">
    <property type="entry name" value="Prefoldin"/>
</dbReference>
<dbReference type="Proteomes" id="UP001178507">
    <property type="component" value="Unassembled WGS sequence"/>
</dbReference>
<dbReference type="EMBL" id="CAUJNA010003245">
    <property type="protein sequence ID" value="CAJ1396856.1"/>
    <property type="molecule type" value="Genomic_DNA"/>
</dbReference>
<dbReference type="PANTHER" id="PTHR20903">
    <property type="entry name" value="PREFOLDIN SUBUNIT 1-RELATED"/>
    <property type="match status" value="1"/>
</dbReference>
<dbReference type="GO" id="GO:0016272">
    <property type="term" value="C:prefoldin complex"/>
    <property type="evidence" value="ECO:0007669"/>
    <property type="project" value="InterPro"/>
</dbReference>
<dbReference type="PANTHER" id="PTHR20903:SF0">
    <property type="entry name" value="PREFOLDIN SUBUNIT 1"/>
    <property type="match status" value="1"/>
</dbReference>
<dbReference type="AlphaFoldDB" id="A0AA36J1M8"/>
<dbReference type="InterPro" id="IPR002777">
    <property type="entry name" value="PFD_beta-like"/>
</dbReference>
<dbReference type="SUPFAM" id="SSF46579">
    <property type="entry name" value="Prefoldin"/>
    <property type="match status" value="1"/>
</dbReference>
<dbReference type="GO" id="GO:0044183">
    <property type="term" value="F:protein folding chaperone"/>
    <property type="evidence" value="ECO:0007669"/>
    <property type="project" value="TreeGrafter"/>
</dbReference>
<dbReference type="GO" id="GO:0005737">
    <property type="term" value="C:cytoplasm"/>
    <property type="evidence" value="ECO:0007669"/>
    <property type="project" value="TreeGrafter"/>
</dbReference>
<accession>A0AA36J1M8</accession>
<keyword evidence="5" id="KW-1185">Reference proteome</keyword>
<name>A0AA36J1M8_9DINO</name>
<evidence type="ECO:0000256" key="1">
    <source>
        <dbReference type="ARBA" id="ARBA00008045"/>
    </source>
</evidence>
<proteinExistence type="inferred from homology"/>
<dbReference type="Pfam" id="PF01920">
    <property type="entry name" value="Prefoldin_2"/>
    <property type="match status" value="1"/>
</dbReference>
<comment type="caution">
    <text evidence="4">The sequence shown here is derived from an EMBL/GenBank/DDBJ whole genome shotgun (WGS) entry which is preliminary data.</text>
</comment>
<evidence type="ECO:0000256" key="3">
    <source>
        <dbReference type="SAM" id="MobiDB-lite"/>
    </source>
</evidence>
<comment type="similarity">
    <text evidence="1">Belongs to the prefoldin subunit beta family.</text>
</comment>
<dbReference type="GO" id="GO:0051082">
    <property type="term" value="F:unfolded protein binding"/>
    <property type="evidence" value="ECO:0007669"/>
    <property type="project" value="InterPro"/>
</dbReference>
<keyword evidence="2" id="KW-0143">Chaperone</keyword>
<feature type="compositionally biased region" description="Low complexity" evidence="3">
    <location>
        <begin position="244"/>
        <end position="264"/>
    </location>
</feature>
<evidence type="ECO:0000313" key="4">
    <source>
        <dbReference type="EMBL" id="CAJ1396856.1"/>
    </source>
</evidence>
<feature type="compositionally biased region" description="Basic and acidic residues" evidence="3">
    <location>
        <begin position="231"/>
        <end position="242"/>
    </location>
</feature>